<protein>
    <submittedName>
        <fullName evidence="1">Uncharacterized protein</fullName>
    </submittedName>
</protein>
<evidence type="ECO:0000313" key="1">
    <source>
        <dbReference type="EMBL" id="MDJ1168195.1"/>
    </source>
</evidence>
<evidence type="ECO:0000313" key="2">
    <source>
        <dbReference type="Proteomes" id="UP001235303"/>
    </source>
</evidence>
<dbReference type="Proteomes" id="UP001235303">
    <property type="component" value="Unassembled WGS sequence"/>
</dbReference>
<reference evidence="1 2" key="1">
    <citation type="submission" date="2023-01" db="EMBL/GenBank/DDBJ databases">
        <title>Novel diversity within Roseofilum (Cyanobacteria; Desertifilaceae) from marine benthic mats with descriptions of four novel species.</title>
        <authorList>
            <person name="Wang Y."/>
            <person name="Berthold D.E."/>
            <person name="Hu J."/>
            <person name="Lefler F.W."/>
            <person name="Laughinghouse H.D. IV."/>
        </authorList>
    </citation>
    <scope>NUCLEOTIDE SEQUENCE [LARGE SCALE GENOMIC DNA]</scope>
    <source>
        <strain evidence="1 2">BLCC-M154</strain>
    </source>
</reference>
<dbReference type="EMBL" id="JAQOSP010000006">
    <property type="protein sequence ID" value="MDJ1168195.1"/>
    <property type="molecule type" value="Genomic_DNA"/>
</dbReference>
<keyword evidence="2" id="KW-1185">Reference proteome</keyword>
<accession>A0ABT7AMS9</accession>
<proteinExistence type="predicted"/>
<gene>
    <name evidence="1" type="ORF">PMG71_01985</name>
</gene>
<dbReference type="RefSeq" id="WP_283751961.1">
    <property type="nucleotide sequence ID" value="NZ_JAQOSP010000006.1"/>
</dbReference>
<comment type="caution">
    <text evidence="1">The sequence shown here is derived from an EMBL/GenBank/DDBJ whole genome shotgun (WGS) entry which is preliminary data.</text>
</comment>
<sequence>MLKPQEENNSMTPVELARKGFKVLVDNLGYVDSVKFLRLFDPGHGDYTAERHQWLDEMSMDDILADIHQRQKQSTSDSQSD</sequence>
<name>A0ABT7AMS9_9CYAN</name>
<organism evidence="1 2">
    <name type="scientific">Roseofilum acuticapitatum BLCC-M154</name>
    <dbReference type="NCBI Taxonomy" id="3022444"/>
    <lineage>
        <taxon>Bacteria</taxon>
        <taxon>Bacillati</taxon>
        <taxon>Cyanobacteriota</taxon>
        <taxon>Cyanophyceae</taxon>
        <taxon>Desertifilales</taxon>
        <taxon>Desertifilaceae</taxon>
        <taxon>Roseofilum</taxon>
        <taxon>Roseofilum acuticapitatum</taxon>
    </lineage>
</organism>